<dbReference type="EMBL" id="SMRT01000002">
    <property type="protein sequence ID" value="TDF99633.1"/>
    <property type="molecule type" value="Genomic_DNA"/>
</dbReference>
<dbReference type="SUPFAM" id="SSF49503">
    <property type="entry name" value="Cupredoxins"/>
    <property type="match status" value="1"/>
</dbReference>
<feature type="domain" description="EfeO-type cupredoxin-like" evidence="4">
    <location>
        <begin position="14"/>
        <end position="128"/>
    </location>
</feature>
<accession>A0A4R5KUM5</accession>
<proteinExistence type="predicted"/>
<feature type="chain" id="PRO_5020705924" evidence="3">
    <location>
        <begin position="25"/>
        <end position="129"/>
    </location>
</feature>
<dbReference type="PANTHER" id="PTHR38439">
    <property type="entry name" value="AURACYANIN-B"/>
    <property type="match status" value="1"/>
</dbReference>
<comment type="caution">
    <text evidence="5">The sequence shown here is derived from an EMBL/GenBank/DDBJ whole genome shotgun (WGS) entry which is preliminary data.</text>
</comment>
<dbReference type="Gene3D" id="2.60.40.420">
    <property type="entry name" value="Cupredoxins - blue copper proteins"/>
    <property type="match status" value="1"/>
</dbReference>
<keyword evidence="3" id="KW-0732">Signal</keyword>
<evidence type="ECO:0000259" key="4">
    <source>
        <dbReference type="Pfam" id="PF13473"/>
    </source>
</evidence>
<dbReference type="PROSITE" id="PS51257">
    <property type="entry name" value="PROKAR_LIPOPROTEIN"/>
    <property type="match status" value="1"/>
</dbReference>
<evidence type="ECO:0000313" key="6">
    <source>
        <dbReference type="Proteomes" id="UP000295636"/>
    </source>
</evidence>
<evidence type="ECO:0000256" key="3">
    <source>
        <dbReference type="SAM" id="SignalP"/>
    </source>
</evidence>
<dbReference type="RefSeq" id="WP_133226200.1">
    <property type="nucleotide sequence ID" value="NZ_SMRT01000002.1"/>
</dbReference>
<reference evidence="5 6" key="1">
    <citation type="submission" date="2019-03" db="EMBL/GenBank/DDBJ databases">
        <title>This is whole genome sequence of Paenibacillus sp MS74 strain.</title>
        <authorList>
            <person name="Trinh H.N."/>
        </authorList>
    </citation>
    <scope>NUCLEOTIDE SEQUENCE [LARGE SCALE GENOMIC DNA]</scope>
    <source>
        <strain evidence="5 6">MS74</strain>
    </source>
</reference>
<dbReference type="PANTHER" id="PTHR38439:SF3">
    <property type="entry name" value="COPPER-RESISTANT CUPROPROTEIN COPI"/>
    <property type="match status" value="1"/>
</dbReference>
<dbReference type="OrthoDB" id="279535at2"/>
<sequence>MKLKHRLIWAVAALAIVWMLSACTKTNPNNAGNNAAPPAGGGQTKEITVSAANFSFTPSDIKLNVGDTVKLTLKNTDGVHGLEIPDLKVNVKNGETATFTVNKAGTFEYNCSIQCGSGHDNMTGKITVS</sequence>
<keyword evidence="6" id="KW-1185">Reference proteome</keyword>
<keyword evidence="2" id="KW-0186">Copper</keyword>
<dbReference type="InterPro" id="IPR008972">
    <property type="entry name" value="Cupredoxin"/>
</dbReference>
<dbReference type="InterPro" id="IPR028096">
    <property type="entry name" value="EfeO_Cupredoxin"/>
</dbReference>
<evidence type="ECO:0000256" key="2">
    <source>
        <dbReference type="ARBA" id="ARBA00023008"/>
    </source>
</evidence>
<dbReference type="Pfam" id="PF13473">
    <property type="entry name" value="Cupredoxin_1"/>
    <property type="match status" value="1"/>
</dbReference>
<keyword evidence="1" id="KW-0479">Metal-binding</keyword>
<dbReference type="InterPro" id="IPR050845">
    <property type="entry name" value="Cu-binding_ET"/>
</dbReference>
<dbReference type="AlphaFoldDB" id="A0A4R5KUM5"/>
<evidence type="ECO:0000313" key="5">
    <source>
        <dbReference type="EMBL" id="TDF99633.1"/>
    </source>
</evidence>
<dbReference type="GO" id="GO:0046872">
    <property type="term" value="F:metal ion binding"/>
    <property type="evidence" value="ECO:0007669"/>
    <property type="project" value="UniProtKB-KW"/>
</dbReference>
<gene>
    <name evidence="5" type="ORF">E1757_07320</name>
</gene>
<organism evidence="5 6">
    <name type="scientific">Paenibacillus piri</name>
    <dbReference type="NCBI Taxonomy" id="2547395"/>
    <lineage>
        <taxon>Bacteria</taxon>
        <taxon>Bacillati</taxon>
        <taxon>Bacillota</taxon>
        <taxon>Bacilli</taxon>
        <taxon>Bacillales</taxon>
        <taxon>Paenibacillaceae</taxon>
        <taxon>Paenibacillus</taxon>
    </lineage>
</organism>
<feature type="signal peptide" evidence="3">
    <location>
        <begin position="1"/>
        <end position="24"/>
    </location>
</feature>
<evidence type="ECO:0000256" key="1">
    <source>
        <dbReference type="ARBA" id="ARBA00022723"/>
    </source>
</evidence>
<protein>
    <submittedName>
        <fullName evidence="5">Cytochrome C oxidase subunit II</fullName>
    </submittedName>
</protein>
<name>A0A4R5KUM5_9BACL</name>
<dbReference type="Proteomes" id="UP000295636">
    <property type="component" value="Unassembled WGS sequence"/>
</dbReference>